<dbReference type="GO" id="GO:0005524">
    <property type="term" value="F:ATP binding"/>
    <property type="evidence" value="ECO:0007669"/>
    <property type="project" value="UniProtKB-KW"/>
</dbReference>
<feature type="domain" description="Alanyl-transfer RNA synthetases family profile" evidence="10">
    <location>
        <begin position="1"/>
        <end position="242"/>
    </location>
</feature>
<keyword evidence="6" id="KW-0067">ATP-binding</keyword>
<dbReference type="OrthoDB" id="11392at2157"/>
<dbReference type="SMART" id="SM00863">
    <property type="entry name" value="tRNA_SAD"/>
    <property type="match status" value="1"/>
</dbReference>
<dbReference type="RefSeq" id="WP_005043451.1">
    <property type="nucleotide sequence ID" value="NZ_AOME01000054.1"/>
</dbReference>
<dbReference type="Pfam" id="PF07973">
    <property type="entry name" value="tRNA_SAD"/>
    <property type="match status" value="1"/>
</dbReference>
<evidence type="ECO:0000256" key="8">
    <source>
        <dbReference type="ARBA" id="ARBA00022917"/>
    </source>
</evidence>
<evidence type="ECO:0000256" key="3">
    <source>
        <dbReference type="ARBA" id="ARBA00022598"/>
    </source>
</evidence>
<dbReference type="PROSITE" id="PS50860">
    <property type="entry name" value="AA_TRNA_LIGASE_II_ALA"/>
    <property type="match status" value="1"/>
</dbReference>
<evidence type="ECO:0000256" key="1">
    <source>
        <dbReference type="ARBA" id="ARBA00008226"/>
    </source>
</evidence>
<keyword evidence="2" id="KW-0820">tRNA-binding</keyword>
<evidence type="ECO:0000313" key="11">
    <source>
        <dbReference type="EMBL" id="EMA52694.1"/>
    </source>
</evidence>
<dbReference type="PANTHER" id="PTHR11777">
    <property type="entry name" value="ALANYL-TRNA SYNTHETASE"/>
    <property type="match status" value="1"/>
</dbReference>
<dbReference type="InterPro" id="IPR012947">
    <property type="entry name" value="tRNA_SAD"/>
</dbReference>
<dbReference type="PANTHER" id="PTHR11777:SF9">
    <property type="entry name" value="ALANINE--TRNA LIGASE, CYTOPLASMIC"/>
    <property type="match status" value="1"/>
</dbReference>
<gene>
    <name evidence="11" type="ORF">C450_11373</name>
</gene>
<sequence length="401" mass="42536">MQTLAPAEPYTTEFEAVVESRDDDELLLGETYFYAESGGQPPDRGTLAGERIVDVQERDGEIVHTLADAPTVEAGETVAGRIDPAFRTYCMRSHTASHVLYGAGRRLFDDLGYGGFDIDEHKVRVDFATPTAIDDGSLVTLERLVNRAVWDSKDVTWETAPREAALARDDVAFNTKTEEGIGGEEVRLVDVDGWDVAACGGTHVRNTREIGPVAVLDRSNPGKGVTRIEFAVGPAAIQHRSTEKTAALDAAAALETRVTDLPDAVARLRNERDALADERTGLQERLVDSRLGDLRETVVERDGRTWLAGTVDHLDTNGLAERANDLSGSAADAVALVAADGGGIAVATTGEIDANAVVADLTAEFGGGGGGSETVAQAGGFDTDPEELVAFLRTGSVETTN</sequence>
<dbReference type="InterPro" id="IPR018165">
    <property type="entry name" value="Ala-tRNA-synth_IIc_core"/>
</dbReference>
<dbReference type="InterPro" id="IPR050058">
    <property type="entry name" value="Ala-tRNA_ligase"/>
</dbReference>
<dbReference type="Proteomes" id="UP000011625">
    <property type="component" value="Unassembled WGS sequence"/>
</dbReference>
<dbReference type="SUPFAM" id="SSF50447">
    <property type="entry name" value="Translation proteins"/>
    <property type="match status" value="1"/>
</dbReference>
<name>M0N6E1_9EURY</name>
<proteinExistence type="inferred from homology"/>
<dbReference type="Pfam" id="PF02272">
    <property type="entry name" value="DHHA1"/>
    <property type="match status" value="1"/>
</dbReference>
<dbReference type="Gene3D" id="3.10.310.40">
    <property type="match status" value="1"/>
</dbReference>
<accession>M0N6E1</accession>
<dbReference type="InterPro" id="IPR003156">
    <property type="entry name" value="DHHA1_dom"/>
</dbReference>
<evidence type="ECO:0000256" key="5">
    <source>
        <dbReference type="ARBA" id="ARBA00022833"/>
    </source>
</evidence>
<dbReference type="EMBL" id="AOME01000054">
    <property type="protein sequence ID" value="EMA52694.1"/>
    <property type="molecule type" value="Genomic_DNA"/>
</dbReference>
<dbReference type="GO" id="GO:0004813">
    <property type="term" value="F:alanine-tRNA ligase activity"/>
    <property type="evidence" value="ECO:0007669"/>
    <property type="project" value="InterPro"/>
</dbReference>
<keyword evidence="3" id="KW-0436">Ligase</keyword>
<evidence type="ECO:0000256" key="6">
    <source>
        <dbReference type="ARBA" id="ARBA00022840"/>
    </source>
</evidence>
<dbReference type="Pfam" id="PF01411">
    <property type="entry name" value="tRNA-synt_2c"/>
    <property type="match status" value="1"/>
</dbReference>
<comment type="caution">
    <text evidence="11">The sequence shown here is derived from an EMBL/GenBank/DDBJ whole genome shotgun (WGS) entry which is preliminary data.</text>
</comment>
<evidence type="ECO:0000259" key="10">
    <source>
        <dbReference type="PROSITE" id="PS50860"/>
    </source>
</evidence>
<keyword evidence="5" id="KW-0862">Zinc</keyword>
<dbReference type="GO" id="GO:0006419">
    <property type="term" value="P:alanyl-tRNA aminoacylation"/>
    <property type="evidence" value="ECO:0007669"/>
    <property type="project" value="InterPro"/>
</dbReference>
<dbReference type="Gene3D" id="3.30.980.10">
    <property type="entry name" value="Threonyl-trna Synthetase, Chain A, domain 2"/>
    <property type="match status" value="1"/>
</dbReference>
<reference evidence="11 12" key="1">
    <citation type="journal article" date="2014" name="PLoS Genet.">
        <title>Phylogenetically driven sequencing of extremely halophilic archaea reveals strategies for static and dynamic osmo-response.</title>
        <authorList>
            <person name="Becker E.A."/>
            <person name="Seitzer P.M."/>
            <person name="Tritt A."/>
            <person name="Larsen D."/>
            <person name="Krusor M."/>
            <person name="Yao A.I."/>
            <person name="Wu D."/>
            <person name="Madern D."/>
            <person name="Eisen J.A."/>
            <person name="Darling A.E."/>
            <person name="Facciotti M.T."/>
        </authorList>
    </citation>
    <scope>NUCLEOTIDE SEQUENCE [LARGE SCALE GENOMIC DNA]</scope>
    <source>
        <strain evidence="11 12">DSM 8989</strain>
    </source>
</reference>
<dbReference type="AlphaFoldDB" id="M0N6E1"/>
<dbReference type="GO" id="GO:0002161">
    <property type="term" value="F:aminoacyl-tRNA deacylase activity"/>
    <property type="evidence" value="ECO:0007669"/>
    <property type="project" value="TreeGrafter"/>
</dbReference>
<evidence type="ECO:0000313" key="12">
    <source>
        <dbReference type="Proteomes" id="UP000011625"/>
    </source>
</evidence>
<dbReference type="PATRIC" id="fig|1227456.3.peg.2310"/>
<dbReference type="SUPFAM" id="SSF55186">
    <property type="entry name" value="ThrRS/AlaRS common domain"/>
    <property type="match status" value="1"/>
</dbReference>
<protein>
    <submittedName>
        <fullName evidence="11">Alanyl-tRNA synthetase</fullName>
    </submittedName>
</protein>
<evidence type="ECO:0000256" key="7">
    <source>
        <dbReference type="ARBA" id="ARBA00022884"/>
    </source>
</evidence>
<keyword evidence="9 11" id="KW-0030">Aminoacyl-tRNA synthetase</keyword>
<dbReference type="Gene3D" id="2.40.30.130">
    <property type="match status" value="1"/>
</dbReference>
<keyword evidence="7" id="KW-0694">RNA-binding</keyword>
<dbReference type="STRING" id="1227456.C450_11373"/>
<organism evidence="11 12">
    <name type="scientific">Halococcus salifodinae DSM 8989</name>
    <dbReference type="NCBI Taxonomy" id="1227456"/>
    <lineage>
        <taxon>Archaea</taxon>
        <taxon>Methanobacteriati</taxon>
        <taxon>Methanobacteriota</taxon>
        <taxon>Stenosarchaea group</taxon>
        <taxon>Halobacteria</taxon>
        <taxon>Halobacteriales</taxon>
        <taxon>Halococcaceae</taxon>
        <taxon>Halococcus</taxon>
    </lineage>
</organism>
<dbReference type="InterPro" id="IPR018164">
    <property type="entry name" value="Ala-tRNA-synth_IIc_N"/>
</dbReference>
<keyword evidence="12" id="KW-1185">Reference proteome</keyword>
<evidence type="ECO:0000256" key="9">
    <source>
        <dbReference type="ARBA" id="ARBA00023146"/>
    </source>
</evidence>
<keyword evidence="8" id="KW-0648">Protein biosynthesis</keyword>
<evidence type="ECO:0000256" key="2">
    <source>
        <dbReference type="ARBA" id="ARBA00022555"/>
    </source>
</evidence>
<dbReference type="GO" id="GO:0000049">
    <property type="term" value="F:tRNA binding"/>
    <property type="evidence" value="ECO:0007669"/>
    <property type="project" value="UniProtKB-KW"/>
</dbReference>
<dbReference type="InterPro" id="IPR018163">
    <property type="entry name" value="Thr/Ala-tRNA-synth_IIc_edit"/>
</dbReference>
<keyword evidence="4" id="KW-0547">Nucleotide-binding</keyword>
<comment type="similarity">
    <text evidence="1">Belongs to the class-II aminoacyl-tRNA synthetase family.</text>
</comment>
<dbReference type="InterPro" id="IPR009000">
    <property type="entry name" value="Transl_B-barrel_sf"/>
</dbReference>
<evidence type="ECO:0000256" key="4">
    <source>
        <dbReference type="ARBA" id="ARBA00022741"/>
    </source>
</evidence>